<organism evidence="2 3">
    <name type="scientific">Phyllosticta citrichinensis</name>
    <dbReference type="NCBI Taxonomy" id="1130410"/>
    <lineage>
        <taxon>Eukaryota</taxon>
        <taxon>Fungi</taxon>
        <taxon>Dikarya</taxon>
        <taxon>Ascomycota</taxon>
        <taxon>Pezizomycotina</taxon>
        <taxon>Dothideomycetes</taxon>
        <taxon>Dothideomycetes incertae sedis</taxon>
        <taxon>Botryosphaeriales</taxon>
        <taxon>Phyllostictaceae</taxon>
        <taxon>Phyllosticta</taxon>
    </lineage>
</organism>
<dbReference type="InterPro" id="IPR051553">
    <property type="entry name" value="Ran_GTPase-activating"/>
</dbReference>
<accession>A0ABR1Y170</accession>
<gene>
    <name evidence="2" type="ORF">IWX90DRAFT_512547</name>
</gene>
<dbReference type="Proteomes" id="UP001456524">
    <property type="component" value="Unassembled WGS sequence"/>
</dbReference>
<dbReference type="PANTHER" id="PTHR45982">
    <property type="entry name" value="REGULATOR OF CHROMOSOME CONDENSATION"/>
    <property type="match status" value="1"/>
</dbReference>
<keyword evidence="3" id="KW-1185">Reference proteome</keyword>
<name>A0ABR1Y170_9PEZI</name>
<dbReference type="Gene3D" id="2.130.10.30">
    <property type="entry name" value="Regulator of chromosome condensation 1/beta-lactamase-inhibitor protein II"/>
    <property type="match status" value="1"/>
</dbReference>
<sequence length="448" mass="47868">MRLLAAGFNAHGQLSPNAGPTISTFSEIARSLPGEPIHVCWAGWSDVVLRIGSRHPRYYWRGHQGELELRVLATQSPDGKDNERDAAPPSLHSFFGTHDGCRGAVTSESKLFLFPEGSKLSDESMTMTCSATDFRCTHVAVNGVGRTVVAVPPPDTHTKTSPTSTRLWEFSSLDEFIAFARRPSNNLPTPPQRPCTSHTISNAPLRALHAGQTFHLAHTASSLESWSTDLRHASSVGRPTDEIPCTSPSPVTGFSSNNDDNDDADDDDDDSTAPAKAATCTNSHLAAALTRDGSAYIWGKHGADDPLDADADSRLALFAAAEADGWSPPDGPLPVAIDALPDEQLVDVAVGAAHVVLLDRTRGVWVAGGDAEGQLGARFVDEGEGEGEAVEGKRGGERNRGSRFLREFRRVDLGDEERGGRVRVRGVACGWYATFLLVEDGEEVGVGA</sequence>
<dbReference type="PANTHER" id="PTHR45982:SF1">
    <property type="entry name" value="REGULATOR OF CHROMOSOME CONDENSATION"/>
    <property type="match status" value="1"/>
</dbReference>
<reference evidence="2 3" key="1">
    <citation type="journal article" date="2022" name="G3 (Bethesda)">
        <title>Enemy or ally: a genomic approach to elucidate the lifestyle of Phyllosticta citrichinaensis.</title>
        <authorList>
            <person name="Buijs V.A."/>
            <person name="Groenewald J.Z."/>
            <person name="Haridas S."/>
            <person name="LaButti K.M."/>
            <person name="Lipzen A."/>
            <person name="Martin F.M."/>
            <person name="Barry K."/>
            <person name="Grigoriev I.V."/>
            <person name="Crous P.W."/>
            <person name="Seidl M.F."/>
        </authorList>
    </citation>
    <scope>NUCLEOTIDE SEQUENCE [LARGE SCALE GENOMIC DNA]</scope>
    <source>
        <strain evidence="2 3">CBS 129764</strain>
    </source>
</reference>
<dbReference type="EMBL" id="JBBWUH010000003">
    <property type="protein sequence ID" value="KAK8174163.1"/>
    <property type="molecule type" value="Genomic_DNA"/>
</dbReference>
<dbReference type="InterPro" id="IPR009091">
    <property type="entry name" value="RCC1/BLIP-II"/>
</dbReference>
<evidence type="ECO:0000256" key="1">
    <source>
        <dbReference type="SAM" id="MobiDB-lite"/>
    </source>
</evidence>
<evidence type="ECO:0000313" key="2">
    <source>
        <dbReference type="EMBL" id="KAK8174163.1"/>
    </source>
</evidence>
<evidence type="ECO:0000313" key="3">
    <source>
        <dbReference type="Proteomes" id="UP001456524"/>
    </source>
</evidence>
<proteinExistence type="predicted"/>
<dbReference type="SUPFAM" id="SSF50985">
    <property type="entry name" value="RCC1/BLIP-II"/>
    <property type="match status" value="1"/>
</dbReference>
<feature type="compositionally biased region" description="Acidic residues" evidence="1">
    <location>
        <begin position="259"/>
        <end position="271"/>
    </location>
</feature>
<comment type="caution">
    <text evidence="2">The sequence shown here is derived from an EMBL/GenBank/DDBJ whole genome shotgun (WGS) entry which is preliminary data.</text>
</comment>
<feature type="region of interest" description="Disordered" evidence="1">
    <location>
        <begin position="233"/>
        <end position="278"/>
    </location>
</feature>
<protein>
    <submittedName>
        <fullName evidence="2">Uncharacterized protein</fullName>
    </submittedName>
</protein>